<dbReference type="InterPro" id="IPR050964">
    <property type="entry name" value="Striated_Muscle_Regulatory"/>
</dbReference>
<dbReference type="CDD" id="cd00063">
    <property type="entry name" value="FN3"/>
    <property type="match status" value="2"/>
</dbReference>
<feature type="domain" description="Fibronectin type-III" evidence="3">
    <location>
        <begin position="285"/>
        <end position="378"/>
    </location>
</feature>
<reference evidence="4 5" key="1">
    <citation type="submission" date="2017-08" db="EMBL/GenBank/DDBJ databases">
        <title>Substantial Increase in Enzyme Production by Combined Drug-Resistance Mutations in Paenibacillus agaridevorans.</title>
        <authorList>
            <person name="Tanaka Y."/>
            <person name="Funane K."/>
            <person name="Hosaka T."/>
            <person name="Shiwa Y."/>
            <person name="Fujita N."/>
            <person name="Miyazaki T."/>
            <person name="Yoshikawa H."/>
            <person name="Murakami K."/>
            <person name="Kasahara K."/>
            <person name="Inaoka T."/>
            <person name="Hiraga Y."/>
            <person name="Ochi K."/>
        </authorList>
    </citation>
    <scope>NUCLEOTIDE SEQUENCE [LARGE SCALE GENOMIC DNA]</scope>
    <source>
        <strain evidence="4 5">T-3040</strain>
    </source>
</reference>
<evidence type="ECO:0000259" key="3">
    <source>
        <dbReference type="PROSITE" id="PS50853"/>
    </source>
</evidence>
<feature type="chain" id="PRO_5039670888" description="Fibronectin type-III domain-containing protein" evidence="2">
    <location>
        <begin position="29"/>
        <end position="828"/>
    </location>
</feature>
<comment type="caution">
    <text evidence="4">The sequence shown here is derived from an EMBL/GenBank/DDBJ whole genome shotgun (WGS) entry which is preliminary data.</text>
</comment>
<dbReference type="PROSITE" id="PS50853">
    <property type="entry name" value="FN3"/>
    <property type="match status" value="2"/>
</dbReference>
<feature type="domain" description="Fibronectin type-III" evidence="3">
    <location>
        <begin position="734"/>
        <end position="828"/>
    </location>
</feature>
<gene>
    <name evidence="4" type="ORF">PAT3040_06413</name>
</gene>
<protein>
    <recommendedName>
        <fullName evidence="3">Fibronectin type-III domain-containing protein</fullName>
    </recommendedName>
</protein>
<dbReference type="AlphaFoldDB" id="A0A2R5F5K5"/>
<evidence type="ECO:0000313" key="4">
    <source>
        <dbReference type="EMBL" id="GBG11584.1"/>
    </source>
</evidence>
<dbReference type="InterPro" id="IPR003961">
    <property type="entry name" value="FN3_dom"/>
</dbReference>
<accession>A0A2R5F5K5</accession>
<dbReference type="Gene3D" id="2.60.120.200">
    <property type="match status" value="1"/>
</dbReference>
<dbReference type="SMART" id="SM00060">
    <property type="entry name" value="FN3"/>
    <property type="match status" value="2"/>
</dbReference>
<dbReference type="Gene3D" id="3.20.20.80">
    <property type="entry name" value="Glycosidases"/>
    <property type="match status" value="1"/>
</dbReference>
<evidence type="ECO:0000256" key="2">
    <source>
        <dbReference type="SAM" id="SignalP"/>
    </source>
</evidence>
<dbReference type="Proteomes" id="UP000245202">
    <property type="component" value="Unassembled WGS sequence"/>
</dbReference>
<dbReference type="GO" id="GO:0031221">
    <property type="term" value="P:arabinan metabolic process"/>
    <property type="evidence" value="ECO:0007669"/>
    <property type="project" value="InterPro"/>
</dbReference>
<sequence>MVVHHLKLVLVCLICGLGIIAVPNAGNAAAQGVEDADNQAALFSLRQLVSDYNGPLIQVRRSDDHATMDVYSDAEGELELEALLEFVGSANGHVAVWYDQSGNAANAVQAIPARQPLIVSEGVPQMLDGRPAIYFDEFNELALSDINVPAPLSINVVGRTTFGNGSRYLFDPNGAELYRWNVAPAANEMRVGNAGHLLQAPGLDFRESFVSTAIINGSSSSLSLNGTVVAGTMGSKGLTSTATLGSNTVGVGLVGYLQEALIFGDALSSVERSAIEADQTERYLAPNKVRKLKATVSGNQVTLKWSAPLSSYEPVTGYRVEYKQASSSAWLLHSTTASRSAVISGLTVDAWYDFRIRAVNSYGAGLESDVLSRKLGNAWGKIADDSAASNVLASTLYFPGKPNDNYMTAYTALPLETEMNFQEEDIRIQLRRMKEIGINAVQISFFGADTLSGSKFLPMNAWRNRTDGQIFEDYDRLIALIEEEGLYFYPLIETSSTMSFYLDFGVANQKLVDRIGYWAERWGDSPSWLKLYNVNGEAKKVVSFIESVKMEPYASSLFDNNLTDIAEAVASDYDMEIGFALDPTRLPKETEGGILPGAYGPKPADLAGNAHVLLIHPWELTVDGSTEEQRTRWATRFLKTWKDAGYPVASFMIAGYDSTNVFPSSDVYGKTAQWRALQQTLAVTELGSAGVTFGPWNGWTEWFHITKSRGSGGDANLAWARESIRINQQRASAKPGYVENLAISAASSSLTLTWQAPISNGGSAVTDYAIAFRANGSGTWTLWPESVSAVTGAYITGLAANTLYEVEVRAINGNGGSEGATRISLRTL</sequence>
<proteinExistence type="predicted"/>
<dbReference type="EMBL" id="BDQX01000423">
    <property type="protein sequence ID" value="GBG11584.1"/>
    <property type="molecule type" value="Genomic_DNA"/>
</dbReference>
<dbReference type="PANTHER" id="PTHR13817">
    <property type="entry name" value="TITIN"/>
    <property type="match status" value="1"/>
</dbReference>
<dbReference type="InterPro" id="IPR036116">
    <property type="entry name" value="FN3_sf"/>
</dbReference>
<dbReference type="InterPro" id="IPR015289">
    <property type="entry name" value="A-L-arabinofuranosidase_B_cat"/>
</dbReference>
<dbReference type="InterPro" id="IPR013783">
    <property type="entry name" value="Ig-like_fold"/>
</dbReference>
<evidence type="ECO:0000313" key="5">
    <source>
        <dbReference type="Proteomes" id="UP000245202"/>
    </source>
</evidence>
<dbReference type="SUPFAM" id="SSF51445">
    <property type="entry name" value="(Trans)glycosidases"/>
    <property type="match status" value="1"/>
</dbReference>
<name>A0A2R5F5K5_9BACL</name>
<dbReference type="GO" id="GO:0046556">
    <property type="term" value="F:alpha-L-arabinofuranosidase activity"/>
    <property type="evidence" value="ECO:0007669"/>
    <property type="project" value="InterPro"/>
</dbReference>
<organism evidence="4 5">
    <name type="scientific">Paenibacillus agaridevorans</name>
    <dbReference type="NCBI Taxonomy" id="171404"/>
    <lineage>
        <taxon>Bacteria</taxon>
        <taxon>Bacillati</taxon>
        <taxon>Bacillota</taxon>
        <taxon>Bacilli</taxon>
        <taxon>Bacillales</taxon>
        <taxon>Paenibacillaceae</taxon>
        <taxon>Paenibacillus</taxon>
    </lineage>
</organism>
<dbReference type="Pfam" id="PF09206">
    <property type="entry name" value="ArabFuran-catal"/>
    <property type="match status" value="1"/>
</dbReference>
<keyword evidence="2" id="KW-0732">Signal</keyword>
<keyword evidence="5" id="KW-1185">Reference proteome</keyword>
<dbReference type="Gene3D" id="2.60.40.10">
    <property type="entry name" value="Immunoglobulins"/>
    <property type="match status" value="2"/>
</dbReference>
<dbReference type="SUPFAM" id="SSF49265">
    <property type="entry name" value="Fibronectin type III"/>
    <property type="match status" value="1"/>
</dbReference>
<dbReference type="Pfam" id="PF00041">
    <property type="entry name" value="fn3"/>
    <property type="match status" value="2"/>
</dbReference>
<dbReference type="PRINTS" id="PR00014">
    <property type="entry name" value="FNTYPEIII"/>
</dbReference>
<keyword evidence="1" id="KW-0677">Repeat</keyword>
<dbReference type="PANTHER" id="PTHR13817:SF173">
    <property type="entry name" value="FRAZZLED"/>
    <property type="match status" value="1"/>
</dbReference>
<feature type="signal peptide" evidence="2">
    <location>
        <begin position="1"/>
        <end position="28"/>
    </location>
</feature>
<evidence type="ECO:0000256" key="1">
    <source>
        <dbReference type="ARBA" id="ARBA00022737"/>
    </source>
</evidence>
<dbReference type="InterPro" id="IPR017853">
    <property type="entry name" value="GH"/>
</dbReference>